<reference evidence="4 5" key="1">
    <citation type="submission" date="2018-02" db="EMBL/GenBank/DDBJ databases">
        <title>The genomes of Aspergillus section Nigri reveals drivers in fungal speciation.</title>
        <authorList>
            <consortium name="DOE Joint Genome Institute"/>
            <person name="Vesth T.C."/>
            <person name="Nybo J."/>
            <person name="Theobald S."/>
            <person name="Brandl J."/>
            <person name="Frisvad J.C."/>
            <person name="Nielsen K.F."/>
            <person name="Lyhne E.K."/>
            <person name="Kogle M.E."/>
            <person name="Kuo A."/>
            <person name="Riley R."/>
            <person name="Clum A."/>
            <person name="Nolan M."/>
            <person name="Lipzen A."/>
            <person name="Salamov A."/>
            <person name="Henrissat B."/>
            <person name="Wiebenga A."/>
            <person name="De vries R.P."/>
            <person name="Grigoriev I.V."/>
            <person name="Mortensen U.H."/>
            <person name="Andersen M.R."/>
            <person name="Baker S.E."/>
        </authorList>
    </citation>
    <scope>NUCLEOTIDE SEQUENCE [LARGE SCALE GENOMIC DNA]</scope>
    <source>
        <strain evidence="4 5">CBS 121057</strain>
    </source>
</reference>
<evidence type="ECO:0000256" key="2">
    <source>
        <dbReference type="ARBA" id="ARBA00022857"/>
    </source>
</evidence>
<sequence>MSDPSTTTNILITGVARGIGYTLLTHLLLRPNHTIIGTVRSLPSSTSTPTPHPLHTLPKHPTTTLLLLPLESTTPTDYPTLLTSLQTHGITHLDTIIANAGICPPEGTPATVPVADMQSAFEVNTLGPIRLFQTLRELLFEGKKMGREVKWVSVSTGAASLGLFEVTKVGWLMAYGVSKVGGNWVTLAMHTEEPWLVTFAVHPGLVQTEMGNIGARRSGMEQAPNTLEESATKTLAVIDKATREETSGKFVNVIDGTELPW</sequence>
<dbReference type="GO" id="GO:0016491">
    <property type="term" value="F:oxidoreductase activity"/>
    <property type="evidence" value="ECO:0007669"/>
    <property type="project" value="UniProtKB-KW"/>
</dbReference>
<evidence type="ECO:0000313" key="5">
    <source>
        <dbReference type="Proteomes" id="UP000248423"/>
    </source>
</evidence>
<dbReference type="InterPro" id="IPR051468">
    <property type="entry name" value="Fungal_SecMetab_SDRs"/>
</dbReference>
<keyword evidence="2" id="KW-0521">NADP</keyword>
<dbReference type="InterPro" id="IPR036291">
    <property type="entry name" value="NAD(P)-bd_dom_sf"/>
</dbReference>
<dbReference type="GO" id="GO:0005737">
    <property type="term" value="C:cytoplasm"/>
    <property type="evidence" value="ECO:0007669"/>
    <property type="project" value="TreeGrafter"/>
</dbReference>
<evidence type="ECO:0000313" key="4">
    <source>
        <dbReference type="EMBL" id="PYI07784.1"/>
    </source>
</evidence>
<dbReference type="Pfam" id="PF00106">
    <property type="entry name" value="adh_short"/>
    <property type="match status" value="1"/>
</dbReference>
<keyword evidence="3" id="KW-0560">Oxidoreductase</keyword>
<dbReference type="Gene3D" id="3.40.50.720">
    <property type="entry name" value="NAD(P)-binding Rossmann-like Domain"/>
    <property type="match status" value="1"/>
</dbReference>
<dbReference type="OrthoDB" id="9876299at2759"/>
<dbReference type="InterPro" id="IPR002347">
    <property type="entry name" value="SDR_fam"/>
</dbReference>
<comment type="similarity">
    <text evidence="1">Belongs to the short-chain dehydrogenases/reductases (SDR) family.</text>
</comment>
<dbReference type="PRINTS" id="PR00081">
    <property type="entry name" value="GDHRDH"/>
</dbReference>
<gene>
    <name evidence="4" type="ORF">BO78DRAFT_442704</name>
</gene>
<evidence type="ECO:0000256" key="3">
    <source>
        <dbReference type="ARBA" id="ARBA00023002"/>
    </source>
</evidence>
<dbReference type="VEuPathDB" id="FungiDB:BO78DRAFT_442704"/>
<organism evidence="4 5">
    <name type="scientific">Aspergillus sclerotiicarbonarius (strain CBS 121057 / IBT 28362)</name>
    <dbReference type="NCBI Taxonomy" id="1448318"/>
    <lineage>
        <taxon>Eukaryota</taxon>
        <taxon>Fungi</taxon>
        <taxon>Dikarya</taxon>
        <taxon>Ascomycota</taxon>
        <taxon>Pezizomycotina</taxon>
        <taxon>Eurotiomycetes</taxon>
        <taxon>Eurotiomycetidae</taxon>
        <taxon>Eurotiales</taxon>
        <taxon>Aspergillaceae</taxon>
        <taxon>Aspergillus</taxon>
        <taxon>Aspergillus subgen. Circumdati</taxon>
    </lineage>
</organism>
<dbReference type="PANTHER" id="PTHR43544:SF7">
    <property type="entry name" value="NADB-LER2"/>
    <property type="match status" value="1"/>
</dbReference>
<dbReference type="Proteomes" id="UP000248423">
    <property type="component" value="Unassembled WGS sequence"/>
</dbReference>
<keyword evidence="5" id="KW-1185">Reference proteome</keyword>
<proteinExistence type="inferred from homology"/>
<dbReference type="EMBL" id="KZ826339">
    <property type="protein sequence ID" value="PYI07784.1"/>
    <property type="molecule type" value="Genomic_DNA"/>
</dbReference>
<name>A0A319EUE8_ASPSB</name>
<dbReference type="PANTHER" id="PTHR43544">
    <property type="entry name" value="SHORT-CHAIN DEHYDROGENASE/REDUCTASE"/>
    <property type="match status" value="1"/>
</dbReference>
<protein>
    <submittedName>
        <fullName evidence="4">NAD(P)-binding protein</fullName>
    </submittedName>
</protein>
<dbReference type="SUPFAM" id="SSF51735">
    <property type="entry name" value="NAD(P)-binding Rossmann-fold domains"/>
    <property type="match status" value="1"/>
</dbReference>
<accession>A0A319EUE8</accession>
<dbReference type="AlphaFoldDB" id="A0A319EUE8"/>
<evidence type="ECO:0000256" key="1">
    <source>
        <dbReference type="ARBA" id="ARBA00006484"/>
    </source>
</evidence>